<evidence type="ECO:0000313" key="3">
    <source>
        <dbReference type="Proteomes" id="UP000701853"/>
    </source>
</evidence>
<evidence type="ECO:0000256" key="1">
    <source>
        <dbReference type="SAM" id="Coils"/>
    </source>
</evidence>
<protein>
    <submittedName>
        <fullName evidence="2">Uncharacterized protein</fullName>
    </submittedName>
</protein>
<feature type="coiled-coil region" evidence="1">
    <location>
        <begin position="55"/>
        <end position="89"/>
    </location>
</feature>
<name>A0A8J6CIU7_9ROSI</name>
<evidence type="ECO:0000313" key="2">
    <source>
        <dbReference type="EMBL" id="KAG8472521.1"/>
    </source>
</evidence>
<dbReference type="AlphaFoldDB" id="A0A8J6CIU7"/>
<keyword evidence="1" id="KW-0175">Coiled coil</keyword>
<comment type="caution">
    <text evidence="2">The sequence shown here is derived from an EMBL/GenBank/DDBJ whole genome shotgun (WGS) entry which is preliminary data.</text>
</comment>
<proteinExistence type="predicted"/>
<reference evidence="2 3" key="1">
    <citation type="journal article" date="2021" name="bioRxiv">
        <title>The Gossypium anomalum genome as a resource for cotton improvement and evolutionary analysis of hybrid incompatibility.</title>
        <authorList>
            <person name="Grover C.E."/>
            <person name="Yuan D."/>
            <person name="Arick M.A."/>
            <person name="Miller E.R."/>
            <person name="Hu G."/>
            <person name="Peterson D.G."/>
            <person name="Wendel J.F."/>
            <person name="Udall J.A."/>
        </authorList>
    </citation>
    <scope>NUCLEOTIDE SEQUENCE [LARGE SCALE GENOMIC DNA]</scope>
    <source>
        <strain evidence="2">JFW-Udall</strain>
        <tissue evidence="2">Leaf</tissue>
    </source>
</reference>
<sequence length="94" mass="10389">MVTLVRDMIRGQTKGRPVIGALMGIEGPWDNSLNGGFDLGVGRRSPKLPEIEGSTTRLQKEMSHIQQEMSQMQADLSQLNGKMDELHGELQAKI</sequence>
<organism evidence="2 3">
    <name type="scientific">Gossypium anomalum</name>
    <dbReference type="NCBI Taxonomy" id="47600"/>
    <lineage>
        <taxon>Eukaryota</taxon>
        <taxon>Viridiplantae</taxon>
        <taxon>Streptophyta</taxon>
        <taxon>Embryophyta</taxon>
        <taxon>Tracheophyta</taxon>
        <taxon>Spermatophyta</taxon>
        <taxon>Magnoliopsida</taxon>
        <taxon>eudicotyledons</taxon>
        <taxon>Gunneridae</taxon>
        <taxon>Pentapetalae</taxon>
        <taxon>rosids</taxon>
        <taxon>malvids</taxon>
        <taxon>Malvales</taxon>
        <taxon>Malvaceae</taxon>
        <taxon>Malvoideae</taxon>
        <taxon>Gossypium</taxon>
    </lineage>
</organism>
<gene>
    <name evidence="2" type="ORF">CXB51_034365</name>
</gene>
<keyword evidence="3" id="KW-1185">Reference proteome</keyword>
<accession>A0A8J6CIU7</accession>
<dbReference type="EMBL" id="JAHUZN010000013">
    <property type="protein sequence ID" value="KAG8472521.1"/>
    <property type="molecule type" value="Genomic_DNA"/>
</dbReference>
<dbReference type="Proteomes" id="UP000701853">
    <property type="component" value="Chromosome 13"/>
</dbReference>